<dbReference type="SUPFAM" id="SSF52540">
    <property type="entry name" value="P-loop containing nucleoside triphosphate hydrolases"/>
    <property type="match status" value="1"/>
</dbReference>
<dbReference type="InterPro" id="IPR025669">
    <property type="entry name" value="AAA_dom"/>
</dbReference>
<evidence type="ECO:0000259" key="1">
    <source>
        <dbReference type="Pfam" id="PF13614"/>
    </source>
</evidence>
<reference evidence="2" key="1">
    <citation type="submission" date="2018-01" db="EMBL/GenBank/DDBJ databases">
        <title>Genomic characterization of Leptospira inadai serogroup Lyme isolated from captured rat in Brazil and comparative analysis with human reference strain.</title>
        <authorList>
            <person name="Moreno L.Z."/>
            <person name="Loureiro A.P."/>
            <person name="Miraglia F."/>
            <person name="Kremer F.S."/>
            <person name="Eslabao M.R."/>
            <person name="Dellagostin O.A."/>
            <person name="Lilenbaum W."/>
            <person name="Moreno A.M."/>
        </authorList>
    </citation>
    <scope>NUCLEOTIDE SEQUENCE [LARGE SCALE GENOMIC DNA]</scope>
    <source>
        <strain evidence="2">M34/99</strain>
    </source>
</reference>
<accession>A0ABX4YGC1</accession>
<dbReference type="PANTHER" id="PTHR13696">
    <property type="entry name" value="P-LOOP CONTAINING NUCLEOSIDE TRIPHOSPHATE HYDROLASE"/>
    <property type="match status" value="1"/>
</dbReference>
<gene>
    <name evidence="2" type="ORF">BES34_014035</name>
</gene>
<keyword evidence="3" id="KW-1185">Reference proteome</keyword>
<dbReference type="EMBL" id="MCRM02000015">
    <property type="protein sequence ID" value="PNV74301.1"/>
    <property type="molecule type" value="Genomic_DNA"/>
</dbReference>
<dbReference type="Pfam" id="PF13614">
    <property type="entry name" value="AAA_31"/>
    <property type="match status" value="1"/>
</dbReference>
<dbReference type="CDD" id="cd02042">
    <property type="entry name" value="ParAB_family"/>
    <property type="match status" value="1"/>
</dbReference>
<sequence length="242" mass="26772">MKEIISLTNIKGGSCKTTNAIHLALALRNHGKVLAIDLDCQGDLTEFFFPDSDPEFFDKGNAYSLLRGDTTLDTSIYEMHNLKVLPAILELAELSYKGANLGFIRRLKNALDDSNFDYVVIDTPGSLASELTMSLIASTKVIIPVTPIPWSIRAVGMVFKEIENVQQAGLFRANNTFILPSAFGSSKRDMRLLERFKAMPEIELLPSIPLNDSVKKRTQASSLLQEDTDGFQAFLNLAEAIK</sequence>
<dbReference type="PANTHER" id="PTHR13696:SF52">
    <property type="entry name" value="PARA FAMILY PROTEIN CT_582"/>
    <property type="match status" value="1"/>
</dbReference>
<dbReference type="InterPro" id="IPR027417">
    <property type="entry name" value="P-loop_NTPase"/>
</dbReference>
<evidence type="ECO:0000313" key="3">
    <source>
        <dbReference type="Proteomes" id="UP000094669"/>
    </source>
</evidence>
<dbReference type="InterPro" id="IPR050678">
    <property type="entry name" value="DNA_Partitioning_ATPase"/>
</dbReference>
<dbReference type="Proteomes" id="UP000094669">
    <property type="component" value="Unassembled WGS sequence"/>
</dbReference>
<comment type="caution">
    <text evidence="2">The sequence shown here is derived from an EMBL/GenBank/DDBJ whole genome shotgun (WGS) entry which is preliminary data.</text>
</comment>
<evidence type="ECO:0000313" key="2">
    <source>
        <dbReference type="EMBL" id="PNV74301.1"/>
    </source>
</evidence>
<dbReference type="RefSeq" id="WP_010420299.1">
    <property type="nucleotide sequence ID" value="NZ_MCRM02000015.1"/>
</dbReference>
<name>A0ABX4YGC1_9LEPT</name>
<feature type="domain" description="AAA" evidence="1">
    <location>
        <begin position="3"/>
        <end position="168"/>
    </location>
</feature>
<proteinExistence type="predicted"/>
<dbReference type="Gene3D" id="3.40.50.300">
    <property type="entry name" value="P-loop containing nucleotide triphosphate hydrolases"/>
    <property type="match status" value="1"/>
</dbReference>
<organism evidence="2 3">
    <name type="scientific">Leptospira inadai serovar Lyme</name>
    <dbReference type="NCBI Taxonomy" id="293084"/>
    <lineage>
        <taxon>Bacteria</taxon>
        <taxon>Pseudomonadati</taxon>
        <taxon>Spirochaetota</taxon>
        <taxon>Spirochaetia</taxon>
        <taxon>Leptospirales</taxon>
        <taxon>Leptospiraceae</taxon>
        <taxon>Leptospira</taxon>
    </lineage>
</organism>
<protein>
    <submittedName>
        <fullName evidence="2">Chromosome partitioning protein ParA</fullName>
    </submittedName>
</protein>